<comment type="catalytic activity">
    <reaction evidence="5">
        <text>trans-aconitate + S-adenosyl-L-methionine = (E)-3-(methoxycarbonyl)pent-2-enedioate + S-adenosyl-L-homocysteine</text>
        <dbReference type="Rhea" id="RHEA:14969"/>
        <dbReference type="ChEBI" id="CHEBI:15708"/>
        <dbReference type="ChEBI" id="CHEBI:57470"/>
        <dbReference type="ChEBI" id="CHEBI:57856"/>
        <dbReference type="ChEBI" id="CHEBI:59789"/>
        <dbReference type="EC" id="2.1.1.144"/>
    </reaction>
</comment>
<dbReference type="HAMAP" id="MF_00560">
    <property type="entry name" value="Tran_acon_Me_trans"/>
    <property type="match status" value="1"/>
</dbReference>
<dbReference type="GO" id="GO:0030798">
    <property type="term" value="F:trans-aconitate 2-methyltransferase activity"/>
    <property type="evidence" value="ECO:0007669"/>
    <property type="project" value="UniProtKB-UniRule"/>
</dbReference>
<evidence type="ECO:0000256" key="5">
    <source>
        <dbReference type="HAMAP-Rule" id="MF_00560"/>
    </source>
</evidence>
<proteinExistence type="inferred from homology"/>
<dbReference type="Gene3D" id="3.40.50.150">
    <property type="entry name" value="Vaccinia Virus protein VP39"/>
    <property type="match status" value="1"/>
</dbReference>
<dbReference type="PANTHER" id="PTHR43861">
    <property type="entry name" value="TRANS-ACONITATE 2-METHYLTRANSFERASE-RELATED"/>
    <property type="match status" value="1"/>
</dbReference>
<evidence type="ECO:0000313" key="7">
    <source>
        <dbReference type="EMBL" id="QDP96370.1"/>
    </source>
</evidence>
<dbReference type="AlphaFoldDB" id="A0A516PYX4"/>
<dbReference type="SUPFAM" id="SSF53335">
    <property type="entry name" value="S-adenosyl-L-methionine-dependent methyltransferases"/>
    <property type="match status" value="1"/>
</dbReference>
<evidence type="ECO:0000259" key="6">
    <source>
        <dbReference type="Pfam" id="PF13649"/>
    </source>
</evidence>
<accession>A0A516PYX4</accession>
<dbReference type="KEGG" id="mik:FOE78_11070"/>
<keyword evidence="3 5" id="KW-0808">Transferase</keyword>
<name>A0A516PYX4_9ACTN</name>
<keyword evidence="8" id="KW-1185">Reference proteome</keyword>
<keyword evidence="1 5" id="KW-0963">Cytoplasm</keyword>
<dbReference type="InterPro" id="IPR023506">
    <property type="entry name" value="Trans-aconitate_MeTrfase"/>
</dbReference>
<keyword evidence="4 5" id="KW-0949">S-adenosyl-L-methionine</keyword>
<evidence type="ECO:0000256" key="3">
    <source>
        <dbReference type="ARBA" id="ARBA00022679"/>
    </source>
</evidence>
<dbReference type="OrthoDB" id="9795085at2"/>
<dbReference type="GO" id="GO:0032259">
    <property type="term" value="P:methylation"/>
    <property type="evidence" value="ECO:0007669"/>
    <property type="project" value="UniProtKB-KW"/>
</dbReference>
<dbReference type="RefSeq" id="WP_143986336.1">
    <property type="nucleotide sequence ID" value="NZ_CP041692.1"/>
</dbReference>
<comment type="similarity">
    <text evidence="5">Belongs to the methyltransferase superfamily. Tam family.</text>
</comment>
<comment type="function">
    <text evidence="5">Catalyzes the S-adenosylmethionine monomethyl esterification of trans-aconitate.</text>
</comment>
<dbReference type="Pfam" id="PF13649">
    <property type="entry name" value="Methyltransf_25"/>
    <property type="match status" value="1"/>
</dbReference>
<protein>
    <recommendedName>
        <fullName evidence="5">Trans-aconitate 2-methyltransferase</fullName>
        <ecNumber evidence="5">2.1.1.144</ecNumber>
    </recommendedName>
</protein>
<sequence>MPTWDPMHYLKYADERSRPFHELLARVGAEHPRSVVDLGCGPGQLTATLAQRWPDAQVLGLDSSPEMIAAASAYAGDRLRFEVQDLQEFVRDGQQPAPDVIVSNATLQWVDDHRAVLPGLVDVLAPGGWLAFQVPGNQNEPSHTLLHELGSDPRFAAATGGIDRRVMPPAAAYLDDLTGLGCTVDAWETTYLHLLTGEDAVFEWISGTGARPYLQALSEVQRPVFVAEYQQRLRQAYPSRPYGTVLPFRRIFAVARKNGRP</sequence>
<evidence type="ECO:0000256" key="2">
    <source>
        <dbReference type="ARBA" id="ARBA00022603"/>
    </source>
</evidence>
<dbReference type="Gene3D" id="1.10.150.290">
    <property type="entry name" value="S-adenosyl-L-methionine-dependent methyltransferases"/>
    <property type="match status" value="1"/>
</dbReference>
<dbReference type="GO" id="GO:0005737">
    <property type="term" value="C:cytoplasm"/>
    <property type="evidence" value="ECO:0007669"/>
    <property type="project" value="UniProtKB-SubCell"/>
</dbReference>
<dbReference type="EC" id="2.1.1.144" evidence="5"/>
<dbReference type="InterPro" id="IPR029063">
    <property type="entry name" value="SAM-dependent_MTases_sf"/>
</dbReference>
<comment type="subcellular location">
    <subcellularLocation>
        <location evidence="5">Cytoplasm</location>
    </subcellularLocation>
</comment>
<evidence type="ECO:0000256" key="1">
    <source>
        <dbReference type="ARBA" id="ARBA00022490"/>
    </source>
</evidence>
<dbReference type="PANTHER" id="PTHR43861:SF1">
    <property type="entry name" value="TRANS-ACONITATE 2-METHYLTRANSFERASE"/>
    <property type="match status" value="1"/>
</dbReference>
<gene>
    <name evidence="5" type="primary">tam</name>
    <name evidence="7" type="ORF">FOE78_11070</name>
</gene>
<dbReference type="CDD" id="cd02440">
    <property type="entry name" value="AdoMet_MTases"/>
    <property type="match status" value="1"/>
</dbReference>
<dbReference type="EMBL" id="CP041692">
    <property type="protein sequence ID" value="QDP96370.1"/>
    <property type="molecule type" value="Genomic_DNA"/>
</dbReference>
<evidence type="ECO:0000313" key="8">
    <source>
        <dbReference type="Proteomes" id="UP000319263"/>
    </source>
</evidence>
<dbReference type="Proteomes" id="UP000319263">
    <property type="component" value="Chromosome"/>
</dbReference>
<keyword evidence="2 5" id="KW-0489">Methyltransferase</keyword>
<feature type="domain" description="Methyltransferase" evidence="6">
    <location>
        <begin position="35"/>
        <end position="128"/>
    </location>
</feature>
<dbReference type="InterPro" id="IPR023149">
    <property type="entry name" value="Trans_acon_MeTrfase_C"/>
</dbReference>
<reference evidence="7 8" key="1">
    <citation type="submission" date="2019-07" db="EMBL/GenBank/DDBJ databases">
        <title>Microlunatus dokdonensis sp. nov. isolated from the rhizospheric soil of the wild plant Elymus tsukushiensis.</title>
        <authorList>
            <person name="Ghim S.-Y."/>
            <person name="Hwang Y.-J."/>
            <person name="Son J.-S."/>
            <person name="Shin J.-H."/>
        </authorList>
    </citation>
    <scope>NUCLEOTIDE SEQUENCE [LARGE SCALE GENOMIC DNA]</scope>
    <source>
        <strain evidence="7 8">KUDC0627</strain>
    </source>
</reference>
<evidence type="ECO:0000256" key="4">
    <source>
        <dbReference type="ARBA" id="ARBA00022691"/>
    </source>
</evidence>
<dbReference type="InterPro" id="IPR041698">
    <property type="entry name" value="Methyltransf_25"/>
</dbReference>
<organism evidence="7 8">
    <name type="scientific">Microlunatus elymi</name>
    <dbReference type="NCBI Taxonomy" id="2596828"/>
    <lineage>
        <taxon>Bacteria</taxon>
        <taxon>Bacillati</taxon>
        <taxon>Actinomycetota</taxon>
        <taxon>Actinomycetes</taxon>
        <taxon>Propionibacteriales</taxon>
        <taxon>Propionibacteriaceae</taxon>
        <taxon>Microlunatus</taxon>
    </lineage>
</organism>